<dbReference type="RefSeq" id="WP_308728992.1">
    <property type="nucleotide sequence ID" value="NZ_JAJEQF010000052.1"/>
</dbReference>
<dbReference type="InterPro" id="IPR027417">
    <property type="entry name" value="P-loop_NTPase"/>
</dbReference>
<sequence length="588" mass="67767">MFQTYFRTIFKIDKKSTFICIIYNLLKQLLNVFYGVYFLRLILVHVETDRDLTAVLWVLLGMLAINVGFHFGDQYFKNVYTPVFQTKLEQYLYETISDRAADVPYDQYCQPEFLNLYQRLLDNTAKNILQVWNSIGTLFGLVEAFVLILFYIGKVDWFAIVLSVLPLFYSYVVGAKGAKYRHEFNQALTFPTRKKEYAKRVFYLPQYAKELRTTSVFQIVQSIYEAGVSETIAICRKFGKKIGFLNFVELLISDGLVIMLPIAYVVVRILTGHMLLIGDFIGIAQSITTFGWDLEWFFDELIAIKEASLYIREYQEYCETYQKTETGDRHPDCSDGFELSFVNVGYSYQKGTNAKRALHDVNVTIRNGEVIAVVGENGAGKTTFTNLLSGLFVGKEGEILLNGTEISQYTKADLTKFFGVIHQDFHLFPMSVRDNIRAGEELSEKEIQNAVNQLEVRKKIRNLDQSISREFADDGLVLSGGESQQLMLARIIANRYPFVILDEPTSALDPLTERKINRYVMQTLASPERTILFISHRLLTTQLADRILVFDKGTIVEEGNHCELMEKKGHYYEMYQLQQKLYGQEEIE</sequence>
<keyword evidence="6 7" id="KW-0472">Membrane</keyword>
<dbReference type="PROSITE" id="PS50893">
    <property type="entry name" value="ABC_TRANSPORTER_2"/>
    <property type="match status" value="1"/>
</dbReference>
<keyword evidence="4 9" id="KW-0067">ATP-binding</keyword>
<gene>
    <name evidence="9" type="ORF">LKD45_14765</name>
</gene>
<accession>A0AAE3DNN4</accession>
<dbReference type="InterPro" id="IPR003593">
    <property type="entry name" value="AAA+_ATPase"/>
</dbReference>
<dbReference type="InterPro" id="IPR039421">
    <property type="entry name" value="Type_1_exporter"/>
</dbReference>
<evidence type="ECO:0000256" key="4">
    <source>
        <dbReference type="ARBA" id="ARBA00022840"/>
    </source>
</evidence>
<evidence type="ECO:0000256" key="2">
    <source>
        <dbReference type="ARBA" id="ARBA00022692"/>
    </source>
</evidence>
<reference evidence="9 10" key="1">
    <citation type="submission" date="2021-10" db="EMBL/GenBank/DDBJ databases">
        <title>Anaerobic single-cell dispensing facilitates the cultivation of human gut bacteria.</title>
        <authorList>
            <person name="Afrizal A."/>
        </authorList>
    </citation>
    <scope>NUCLEOTIDE SEQUENCE [LARGE SCALE GENOMIC DNA]</scope>
    <source>
        <strain evidence="9 10">CLA-AA-H244</strain>
    </source>
</reference>
<evidence type="ECO:0000256" key="1">
    <source>
        <dbReference type="ARBA" id="ARBA00004651"/>
    </source>
</evidence>
<evidence type="ECO:0000256" key="5">
    <source>
        <dbReference type="ARBA" id="ARBA00022989"/>
    </source>
</evidence>
<evidence type="ECO:0000256" key="7">
    <source>
        <dbReference type="SAM" id="Phobius"/>
    </source>
</evidence>
<evidence type="ECO:0000256" key="6">
    <source>
        <dbReference type="ARBA" id="ARBA00023136"/>
    </source>
</evidence>
<dbReference type="Proteomes" id="UP001199355">
    <property type="component" value="Unassembled WGS sequence"/>
</dbReference>
<dbReference type="SUPFAM" id="SSF90123">
    <property type="entry name" value="ABC transporter transmembrane region"/>
    <property type="match status" value="1"/>
</dbReference>
<comment type="subcellular location">
    <subcellularLocation>
        <location evidence="1">Cell membrane</location>
        <topology evidence="1">Multi-pass membrane protein</topology>
    </subcellularLocation>
</comment>
<dbReference type="GO" id="GO:0016887">
    <property type="term" value="F:ATP hydrolysis activity"/>
    <property type="evidence" value="ECO:0007669"/>
    <property type="project" value="InterPro"/>
</dbReference>
<dbReference type="PANTHER" id="PTHR43394:SF1">
    <property type="entry name" value="ATP-BINDING CASSETTE SUB-FAMILY B MEMBER 10, MITOCHONDRIAL"/>
    <property type="match status" value="1"/>
</dbReference>
<feature type="transmembrane region" description="Helical" evidence="7">
    <location>
        <begin position="54"/>
        <end position="72"/>
    </location>
</feature>
<comment type="caution">
    <text evidence="9">The sequence shown here is derived from an EMBL/GenBank/DDBJ whole genome shotgun (WGS) entry which is preliminary data.</text>
</comment>
<feature type="transmembrane region" description="Helical" evidence="7">
    <location>
        <begin position="157"/>
        <end position="174"/>
    </location>
</feature>
<keyword evidence="5 7" id="KW-1133">Transmembrane helix</keyword>
<dbReference type="AlphaFoldDB" id="A0AAE3DNN4"/>
<evidence type="ECO:0000256" key="3">
    <source>
        <dbReference type="ARBA" id="ARBA00022741"/>
    </source>
</evidence>
<keyword evidence="2 7" id="KW-0812">Transmembrane</keyword>
<feature type="transmembrane region" description="Helical" evidence="7">
    <location>
        <begin position="244"/>
        <end position="267"/>
    </location>
</feature>
<dbReference type="Gene3D" id="1.20.1560.10">
    <property type="entry name" value="ABC transporter type 1, transmembrane domain"/>
    <property type="match status" value="1"/>
</dbReference>
<name>A0AAE3DNN4_9FIRM</name>
<organism evidence="9 10">
    <name type="scientific">Gallintestinimicrobium propionicum</name>
    <dbReference type="NCBI Taxonomy" id="2981770"/>
    <lineage>
        <taxon>Bacteria</taxon>
        <taxon>Bacillati</taxon>
        <taxon>Bacillota</taxon>
        <taxon>Clostridia</taxon>
        <taxon>Lachnospirales</taxon>
        <taxon>Lachnospiraceae</taxon>
        <taxon>Gallintestinimicrobium</taxon>
    </lineage>
</organism>
<dbReference type="SMART" id="SM00382">
    <property type="entry name" value="AAA"/>
    <property type="match status" value="1"/>
</dbReference>
<dbReference type="GO" id="GO:0005886">
    <property type="term" value="C:plasma membrane"/>
    <property type="evidence" value="ECO:0007669"/>
    <property type="project" value="UniProtKB-SubCell"/>
</dbReference>
<evidence type="ECO:0000313" key="10">
    <source>
        <dbReference type="Proteomes" id="UP001199355"/>
    </source>
</evidence>
<keyword evidence="10" id="KW-1185">Reference proteome</keyword>
<dbReference type="EMBL" id="JAJEQF010000052">
    <property type="protein sequence ID" value="MCC2168932.1"/>
    <property type="molecule type" value="Genomic_DNA"/>
</dbReference>
<dbReference type="Gene3D" id="3.40.50.300">
    <property type="entry name" value="P-loop containing nucleotide triphosphate hydrolases"/>
    <property type="match status" value="1"/>
</dbReference>
<dbReference type="InterPro" id="IPR003439">
    <property type="entry name" value="ABC_transporter-like_ATP-bd"/>
</dbReference>
<evidence type="ECO:0000259" key="8">
    <source>
        <dbReference type="PROSITE" id="PS50893"/>
    </source>
</evidence>
<proteinExistence type="predicted"/>
<evidence type="ECO:0000313" key="9">
    <source>
        <dbReference type="EMBL" id="MCC2168932.1"/>
    </source>
</evidence>
<dbReference type="InterPro" id="IPR036640">
    <property type="entry name" value="ABC1_TM_sf"/>
</dbReference>
<feature type="transmembrane region" description="Helical" evidence="7">
    <location>
        <begin position="21"/>
        <end position="42"/>
    </location>
</feature>
<dbReference type="Pfam" id="PF00005">
    <property type="entry name" value="ABC_tran"/>
    <property type="match status" value="1"/>
</dbReference>
<dbReference type="PANTHER" id="PTHR43394">
    <property type="entry name" value="ATP-DEPENDENT PERMEASE MDL1, MITOCHONDRIAL"/>
    <property type="match status" value="1"/>
</dbReference>
<dbReference type="SUPFAM" id="SSF52540">
    <property type="entry name" value="P-loop containing nucleoside triphosphate hydrolases"/>
    <property type="match status" value="1"/>
</dbReference>
<keyword evidence="3" id="KW-0547">Nucleotide-binding</keyword>
<feature type="domain" description="ABC transporter" evidence="8">
    <location>
        <begin position="339"/>
        <end position="577"/>
    </location>
</feature>
<protein>
    <submittedName>
        <fullName evidence="9">ABC transporter ATP-binding protein/permease</fullName>
    </submittedName>
</protein>
<feature type="transmembrane region" description="Helical" evidence="7">
    <location>
        <begin position="131"/>
        <end position="151"/>
    </location>
</feature>
<dbReference type="GO" id="GO:0005524">
    <property type="term" value="F:ATP binding"/>
    <property type="evidence" value="ECO:0007669"/>
    <property type="project" value="UniProtKB-KW"/>
</dbReference>
<dbReference type="GO" id="GO:0015421">
    <property type="term" value="F:ABC-type oligopeptide transporter activity"/>
    <property type="evidence" value="ECO:0007669"/>
    <property type="project" value="TreeGrafter"/>
</dbReference>